<comment type="subunit">
    <text evidence="3">Forms a complex with KhpB.</text>
</comment>
<dbReference type="GO" id="GO:0009252">
    <property type="term" value="P:peptidoglycan biosynthetic process"/>
    <property type="evidence" value="ECO:0007669"/>
    <property type="project" value="UniProtKB-UniRule"/>
</dbReference>
<keyword evidence="2 3" id="KW-0694">RNA-binding</keyword>
<dbReference type="InterPro" id="IPR015946">
    <property type="entry name" value="KH_dom-like_a/b"/>
</dbReference>
<dbReference type="Pfam" id="PF13083">
    <property type="entry name" value="KH_KhpA-B"/>
    <property type="match status" value="1"/>
</dbReference>
<dbReference type="InterPro" id="IPR009019">
    <property type="entry name" value="KH_sf_prok-type"/>
</dbReference>
<evidence type="ECO:0000256" key="2">
    <source>
        <dbReference type="ARBA" id="ARBA00022884"/>
    </source>
</evidence>
<evidence type="ECO:0000256" key="1">
    <source>
        <dbReference type="ARBA" id="ARBA00022490"/>
    </source>
</evidence>
<evidence type="ECO:0000256" key="4">
    <source>
        <dbReference type="SAM" id="MobiDB-lite"/>
    </source>
</evidence>
<dbReference type="Proteomes" id="UP000231263">
    <property type="component" value="Unassembled WGS sequence"/>
</dbReference>
<gene>
    <name evidence="3" type="primary">khpA</name>
    <name evidence="5" type="ORF">CO173_00220</name>
</gene>
<dbReference type="SUPFAM" id="SSF54814">
    <property type="entry name" value="Prokaryotic type KH domain (KH-domain type II)"/>
    <property type="match status" value="1"/>
</dbReference>
<dbReference type="PANTHER" id="PTHR34654">
    <property type="entry name" value="UPF0109 PROTEIN SCO5592"/>
    <property type="match status" value="1"/>
</dbReference>
<keyword evidence="3" id="KW-0143">Chaperone</keyword>
<keyword evidence="3" id="KW-0133">Cell shape</keyword>
<dbReference type="GO" id="GO:0071555">
    <property type="term" value="P:cell wall organization"/>
    <property type="evidence" value="ECO:0007669"/>
    <property type="project" value="UniProtKB-KW"/>
</dbReference>
<dbReference type="AlphaFoldDB" id="A0A2M7XGU8"/>
<name>A0A2M7XGU8_9BACT</name>
<dbReference type="EMBL" id="PFWT01000002">
    <property type="protein sequence ID" value="PJA47075.1"/>
    <property type="molecule type" value="Genomic_DNA"/>
</dbReference>
<dbReference type="Gene3D" id="3.30.300.20">
    <property type="match status" value="1"/>
</dbReference>
<reference evidence="6" key="1">
    <citation type="submission" date="2017-09" db="EMBL/GenBank/DDBJ databases">
        <title>Depth-based differentiation of microbial function through sediment-hosted aquifers and enrichment of novel symbionts in the deep terrestrial subsurface.</title>
        <authorList>
            <person name="Probst A.J."/>
            <person name="Ladd B."/>
            <person name="Jarett J.K."/>
            <person name="Geller-Mcgrath D.E."/>
            <person name="Sieber C.M.K."/>
            <person name="Emerson J.B."/>
            <person name="Anantharaman K."/>
            <person name="Thomas B.C."/>
            <person name="Malmstrom R."/>
            <person name="Stieglmeier M."/>
            <person name="Klingl A."/>
            <person name="Woyke T."/>
            <person name="Ryan C.M."/>
            <person name="Banfield J.F."/>
        </authorList>
    </citation>
    <scope>NUCLEOTIDE SEQUENCE [LARGE SCALE GENOMIC DNA]</scope>
</reference>
<feature type="compositionally biased region" description="Low complexity" evidence="4">
    <location>
        <begin position="96"/>
        <end position="109"/>
    </location>
</feature>
<evidence type="ECO:0000256" key="3">
    <source>
        <dbReference type="HAMAP-Rule" id="MF_00088"/>
    </source>
</evidence>
<keyword evidence="1 3" id="KW-0963">Cytoplasm</keyword>
<comment type="subcellular location">
    <subcellularLocation>
        <location evidence="3">Cytoplasm</location>
    </subcellularLocation>
</comment>
<dbReference type="InterPro" id="IPR020627">
    <property type="entry name" value="KhpA"/>
</dbReference>
<evidence type="ECO:0000313" key="5">
    <source>
        <dbReference type="EMBL" id="PJA47075.1"/>
    </source>
</evidence>
<sequence length="127" mass="14228">MEKDQAFVEMIVKAIVNHPDDVRTERTIDERGVLITLHINQEDMGYVIGRSGQTARSIRTLLKIVGAKENARVNLKIYEPEGSRPPRKEYRESEVSNESSNVEASEPAPAVSNDDDIDTSFVDNLSI</sequence>
<dbReference type="GO" id="GO:0008360">
    <property type="term" value="P:regulation of cell shape"/>
    <property type="evidence" value="ECO:0007669"/>
    <property type="project" value="UniProtKB-KW"/>
</dbReference>
<evidence type="ECO:0000313" key="6">
    <source>
        <dbReference type="Proteomes" id="UP000231263"/>
    </source>
</evidence>
<dbReference type="PANTHER" id="PTHR34654:SF1">
    <property type="entry name" value="RNA-BINDING PROTEIN KHPA"/>
    <property type="match status" value="1"/>
</dbReference>
<dbReference type="GO" id="GO:0003723">
    <property type="term" value="F:RNA binding"/>
    <property type="evidence" value="ECO:0007669"/>
    <property type="project" value="UniProtKB-UniRule"/>
</dbReference>
<protein>
    <recommendedName>
        <fullName evidence="3">RNA-binding protein KhpA</fullName>
    </recommendedName>
    <alternativeName>
        <fullName evidence="3">KH-domain protein A</fullName>
    </alternativeName>
</protein>
<keyword evidence="3" id="KW-0961">Cell wall biogenesis/degradation</keyword>
<organism evidence="5 6">
    <name type="scientific">Candidatus Uhrbacteria bacterium CG_4_9_14_3_um_filter_41_35</name>
    <dbReference type="NCBI Taxonomy" id="1975034"/>
    <lineage>
        <taxon>Bacteria</taxon>
        <taxon>Candidatus Uhriibacteriota</taxon>
    </lineage>
</organism>
<feature type="region of interest" description="Disordered" evidence="4">
    <location>
        <begin position="78"/>
        <end position="127"/>
    </location>
</feature>
<feature type="compositionally biased region" description="Basic and acidic residues" evidence="4">
    <location>
        <begin position="78"/>
        <end position="94"/>
    </location>
</feature>
<dbReference type="HAMAP" id="MF_00088">
    <property type="entry name" value="KhpA"/>
    <property type="match status" value="1"/>
</dbReference>
<comment type="caution">
    <text evidence="5">The sequence shown here is derived from an EMBL/GenBank/DDBJ whole genome shotgun (WGS) entry which is preliminary data.</text>
</comment>
<dbReference type="GO" id="GO:0005737">
    <property type="term" value="C:cytoplasm"/>
    <property type="evidence" value="ECO:0007669"/>
    <property type="project" value="UniProtKB-SubCell"/>
</dbReference>
<comment type="similarity">
    <text evidence="3">Belongs to the KhpA RNA-binding protein family.</text>
</comment>
<proteinExistence type="inferred from homology"/>
<accession>A0A2M7XGU8</accession>
<comment type="function">
    <text evidence="3">A probable RNA chaperone. Forms a complex with KhpB which binds to cellular RNA and controls its expression. Plays a role in peptidoglycan (PG) homeostasis and cell length regulation.</text>
</comment>
<dbReference type="CDD" id="cd22533">
    <property type="entry name" value="KH-II_YlqC-like"/>
    <property type="match status" value="1"/>
</dbReference>